<accession>A0A7S9L239</accession>
<gene>
    <name evidence="4" type="ORF">IZT61_07415</name>
</gene>
<feature type="chain" id="PRO_5032705662" evidence="2">
    <location>
        <begin position="21"/>
        <end position="288"/>
    </location>
</feature>
<feature type="domain" description="Xylose isomerase-like TIM barrel" evidence="3">
    <location>
        <begin position="44"/>
        <end position="264"/>
    </location>
</feature>
<sequence>MKKYYPVLLLAVLVTFSFTADQKTVPRLGIVAGLGQDSIAYASGFGMIGESVRRILAPDVTDDAFKQHLQAIKNAKCKVITCNLFFPADIKIAGPDVDEARALRYAETVLSRAQKAGVKMIVLGSGGSRNIPAGYDREKASADFVLLGKKLAQIAAKHKVTIVLENLERTETNFITSLKEAAAIVKAINHPGLKLNADIFHMMRQQEPPSDIVDAGNLVVLSELAEVEKRTLPGVMGDDFKPYLYALKKINYKGFIFIEASTKNPAVEIPIAFSSLTKQLAEVYADDK</sequence>
<dbReference type="GO" id="GO:0016853">
    <property type="term" value="F:isomerase activity"/>
    <property type="evidence" value="ECO:0007669"/>
    <property type="project" value="UniProtKB-KW"/>
</dbReference>
<dbReference type="RefSeq" id="WP_196100532.1">
    <property type="nucleotide sequence ID" value="NZ_CP064939.1"/>
</dbReference>
<dbReference type="SUPFAM" id="SSF51658">
    <property type="entry name" value="Xylose isomerase-like"/>
    <property type="match status" value="1"/>
</dbReference>
<evidence type="ECO:0000313" key="5">
    <source>
        <dbReference type="Proteomes" id="UP000594759"/>
    </source>
</evidence>
<protein>
    <submittedName>
        <fullName evidence="4">Sugar phosphate isomerase/epimerase</fullName>
    </submittedName>
</protein>
<keyword evidence="2" id="KW-0732">Signal</keyword>
<feature type="signal peptide" evidence="2">
    <location>
        <begin position="1"/>
        <end position="20"/>
    </location>
</feature>
<dbReference type="AlphaFoldDB" id="A0A7S9L239"/>
<keyword evidence="5" id="KW-1185">Reference proteome</keyword>
<dbReference type="InterPro" id="IPR036237">
    <property type="entry name" value="Xyl_isomerase-like_sf"/>
</dbReference>
<dbReference type="PANTHER" id="PTHR43489:SF7">
    <property type="entry name" value="3-DEHYDRO-D-GULOSIDE 4-EPIMERASE-RELATED"/>
    <property type="match status" value="1"/>
</dbReference>
<keyword evidence="1 4" id="KW-0413">Isomerase</keyword>
<dbReference type="Pfam" id="PF01261">
    <property type="entry name" value="AP_endonuc_2"/>
    <property type="match status" value="1"/>
</dbReference>
<reference evidence="4 5" key="1">
    <citation type="submission" date="2020-11" db="EMBL/GenBank/DDBJ databases">
        <title>Pedobacter endophytica, an endophytic bacteria isolated form Carex pumila.</title>
        <authorList>
            <person name="Peng Y."/>
            <person name="Jiang L."/>
            <person name="Lee J."/>
        </authorList>
    </citation>
    <scope>NUCLEOTIDE SEQUENCE [LARGE SCALE GENOMIC DNA]</scope>
    <source>
        <strain evidence="4 5">JBR3-12</strain>
    </source>
</reference>
<dbReference type="Proteomes" id="UP000594759">
    <property type="component" value="Chromosome"/>
</dbReference>
<evidence type="ECO:0000313" key="4">
    <source>
        <dbReference type="EMBL" id="QPH41080.1"/>
    </source>
</evidence>
<dbReference type="InterPro" id="IPR013022">
    <property type="entry name" value="Xyl_isomerase-like_TIM-brl"/>
</dbReference>
<evidence type="ECO:0000256" key="2">
    <source>
        <dbReference type="SAM" id="SignalP"/>
    </source>
</evidence>
<evidence type="ECO:0000256" key="1">
    <source>
        <dbReference type="ARBA" id="ARBA00023235"/>
    </source>
</evidence>
<dbReference type="PANTHER" id="PTHR43489">
    <property type="entry name" value="ISOMERASE"/>
    <property type="match status" value="1"/>
</dbReference>
<dbReference type="EMBL" id="CP064939">
    <property type="protein sequence ID" value="QPH41080.1"/>
    <property type="molecule type" value="Genomic_DNA"/>
</dbReference>
<dbReference type="InterPro" id="IPR050417">
    <property type="entry name" value="Sugar_Epim/Isomerase"/>
</dbReference>
<evidence type="ECO:0000259" key="3">
    <source>
        <dbReference type="Pfam" id="PF01261"/>
    </source>
</evidence>
<organism evidence="4 5">
    <name type="scientific">Pedobacter endophyticus</name>
    <dbReference type="NCBI Taxonomy" id="2789740"/>
    <lineage>
        <taxon>Bacteria</taxon>
        <taxon>Pseudomonadati</taxon>
        <taxon>Bacteroidota</taxon>
        <taxon>Sphingobacteriia</taxon>
        <taxon>Sphingobacteriales</taxon>
        <taxon>Sphingobacteriaceae</taxon>
        <taxon>Pedobacter</taxon>
    </lineage>
</organism>
<name>A0A7S9L239_9SPHI</name>
<dbReference type="KEGG" id="pex:IZT61_07415"/>
<proteinExistence type="predicted"/>
<dbReference type="Gene3D" id="3.20.20.150">
    <property type="entry name" value="Divalent-metal-dependent TIM barrel enzymes"/>
    <property type="match status" value="1"/>
</dbReference>